<reference evidence="4 5" key="1">
    <citation type="submission" date="2018-08" db="EMBL/GenBank/DDBJ databases">
        <authorList>
            <person name="Khan S.A."/>
            <person name="Jeon C.O."/>
            <person name="Chun B.H."/>
            <person name="Jeong S.E."/>
        </authorList>
    </citation>
    <scope>NUCLEOTIDE SEQUENCE [LARGE SCALE GENOMIC DNA]</scope>
    <source>
        <strain evidence="4 5">S-16</strain>
    </source>
</reference>
<dbReference type="Pfam" id="PF00583">
    <property type="entry name" value="Acetyltransf_1"/>
    <property type="match status" value="1"/>
</dbReference>
<evidence type="ECO:0000313" key="4">
    <source>
        <dbReference type="EMBL" id="RQP25178.1"/>
    </source>
</evidence>
<feature type="domain" description="N-acetyltransferase" evidence="3">
    <location>
        <begin position="5"/>
        <end position="169"/>
    </location>
</feature>
<dbReference type="SUPFAM" id="SSF55729">
    <property type="entry name" value="Acyl-CoA N-acyltransferases (Nat)"/>
    <property type="match status" value="1"/>
</dbReference>
<dbReference type="CDD" id="cd04301">
    <property type="entry name" value="NAT_SF"/>
    <property type="match status" value="1"/>
</dbReference>
<sequence length="181" mass="20007">MPLQLTLRPALPDDASVLAAFASTAFRDTYRDLDDPQDIADYVAEHFTPEVLAQDIADPSCMTLLAEADSVLVGYAVIKQSSPPDCVEGPAPIELARLYLGHKHIGRGYGAQLMLAVHAEARRQGAQTLWLGVYDRNLRAVRFYEQFGFRKVGGKEFLFGGQVYIDPIYAAPVRGNEWSHP</sequence>
<keyword evidence="2" id="KW-0012">Acyltransferase</keyword>
<dbReference type="Gene3D" id="3.40.630.30">
    <property type="match status" value="1"/>
</dbReference>
<reference evidence="4 5" key="2">
    <citation type="submission" date="2018-12" db="EMBL/GenBank/DDBJ databases">
        <title>Rhizobacter gummiphilus sp. nov., a rubber-degrading bacterium isolated from the soil of a botanical garden in Japan.</title>
        <authorList>
            <person name="Shunsuke S.S."/>
        </authorList>
    </citation>
    <scope>NUCLEOTIDE SEQUENCE [LARGE SCALE GENOMIC DNA]</scope>
    <source>
        <strain evidence="4 5">S-16</strain>
    </source>
</reference>
<accession>A0A3N7HSA9</accession>
<proteinExistence type="predicted"/>
<comment type="caution">
    <text evidence="4">The sequence shown here is derived from an EMBL/GenBank/DDBJ whole genome shotgun (WGS) entry which is preliminary data.</text>
</comment>
<dbReference type="InterPro" id="IPR000182">
    <property type="entry name" value="GNAT_dom"/>
</dbReference>
<gene>
    <name evidence="4" type="ORF">DZC73_10055</name>
</gene>
<evidence type="ECO:0000256" key="1">
    <source>
        <dbReference type="ARBA" id="ARBA00022679"/>
    </source>
</evidence>
<dbReference type="OrthoDB" id="5355033at2"/>
<dbReference type="GO" id="GO:0016747">
    <property type="term" value="F:acyltransferase activity, transferring groups other than amino-acyl groups"/>
    <property type="evidence" value="ECO:0007669"/>
    <property type="project" value="InterPro"/>
</dbReference>
<dbReference type="PROSITE" id="PS51186">
    <property type="entry name" value="GNAT"/>
    <property type="match status" value="1"/>
</dbReference>
<name>A0A3N7HSA9_9BURK</name>
<dbReference type="AlphaFoldDB" id="A0A3N7HSA9"/>
<evidence type="ECO:0000256" key="2">
    <source>
        <dbReference type="ARBA" id="ARBA00023315"/>
    </source>
</evidence>
<keyword evidence="1 4" id="KW-0808">Transferase</keyword>
<evidence type="ECO:0000313" key="5">
    <source>
        <dbReference type="Proteomes" id="UP000267464"/>
    </source>
</evidence>
<keyword evidence="5" id="KW-1185">Reference proteome</keyword>
<dbReference type="RefSeq" id="WP_124540085.1">
    <property type="nucleotide sequence ID" value="NZ_QUSW01000002.1"/>
</dbReference>
<dbReference type="EMBL" id="QUSW01000002">
    <property type="protein sequence ID" value="RQP25178.1"/>
    <property type="molecule type" value="Genomic_DNA"/>
</dbReference>
<evidence type="ECO:0000259" key="3">
    <source>
        <dbReference type="PROSITE" id="PS51186"/>
    </source>
</evidence>
<dbReference type="InterPro" id="IPR050832">
    <property type="entry name" value="Bact_Acetyltransf"/>
</dbReference>
<dbReference type="Proteomes" id="UP000267464">
    <property type="component" value="Unassembled WGS sequence"/>
</dbReference>
<dbReference type="PANTHER" id="PTHR43877">
    <property type="entry name" value="AMINOALKYLPHOSPHONATE N-ACETYLTRANSFERASE-RELATED-RELATED"/>
    <property type="match status" value="1"/>
</dbReference>
<protein>
    <submittedName>
        <fullName evidence="4">GNAT family N-acetyltransferase</fullName>
    </submittedName>
</protein>
<organism evidence="4 5">
    <name type="scientific">Piscinibacter terrae</name>
    <dbReference type="NCBI Taxonomy" id="2496871"/>
    <lineage>
        <taxon>Bacteria</taxon>
        <taxon>Pseudomonadati</taxon>
        <taxon>Pseudomonadota</taxon>
        <taxon>Betaproteobacteria</taxon>
        <taxon>Burkholderiales</taxon>
        <taxon>Sphaerotilaceae</taxon>
        <taxon>Piscinibacter</taxon>
    </lineage>
</organism>
<dbReference type="InterPro" id="IPR016181">
    <property type="entry name" value="Acyl_CoA_acyltransferase"/>
</dbReference>